<evidence type="ECO:0000259" key="5">
    <source>
        <dbReference type="PROSITE" id="PS51078"/>
    </source>
</evidence>
<dbReference type="InterPro" id="IPR036388">
    <property type="entry name" value="WH-like_DNA-bd_sf"/>
</dbReference>
<dbReference type="PROSITE" id="PS51078">
    <property type="entry name" value="ICLR_ED"/>
    <property type="match status" value="1"/>
</dbReference>
<protein>
    <submittedName>
        <fullName evidence="6">DNA-binding transcriptional regulator, IclR family</fullName>
    </submittedName>
</protein>
<dbReference type="SUPFAM" id="SSF46785">
    <property type="entry name" value="Winged helix' DNA-binding domain"/>
    <property type="match status" value="1"/>
</dbReference>
<dbReference type="OrthoDB" id="8479143at2"/>
<dbReference type="InterPro" id="IPR005471">
    <property type="entry name" value="Tscrpt_reg_IclR_N"/>
</dbReference>
<evidence type="ECO:0000313" key="7">
    <source>
        <dbReference type="Proteomes" id="UP000198362"/>
    </source>
</evidence>
<feature type="domain" description="IclR-ED" evidence="5">
    <location>
        <begin position="98"/>
        <end position="280"/>
    </location>
</feature>
<evidence type="ECO:0000259" key="4">
    <source>
        <dbReference type="PROSITE" id="PS51077"/>
    </source>
</evidence>
<reference evidence="6 7" key="1">
    <citation type="submission" date="2017-06" db="EMBL/GenBank/DDBJ databases">
        <authorList>
            <person name="Kim H.J."/>
            <person name="Triplett B.A."/>
        </authorList>
    </citation>
    <scope>NUCLEOTIDE SEQUENCE [LARGE SCALE GENOMIC DNA]</scope>
    <source>
        <strain evidence="6 7">CGMCC 4.5593</strain>
    </source>
</reference>
<keyword evidence="7" id="KW-1185">Reference proteome</keyword>
<dbReference type="SMART" id="SM00346">
    <property type="entry name" value="HTH_ICLR"/>
    <property type="match status" value="1"/>
</dbReference>
<sequence>MITRRGGRLAAAPACATFALVTTTTAEESTERTVNGLERALDVLLLFARSPEPSLGVTEIGRRLGLSKAVVHRILTTLCSRQLVVADETSRRYGLGPASLALGRAFLDRVDVRDLAREPMRRLSAATNETSTLSIRVRDSRVYLDQVTPARDVKMEVRIGEPFPLHAGSSSKAFLAFLPDEQRDAYLGSGLLPALTDHTVVDPTFLRDELRVIRERGYAASFGERQTGAASVAAPVFDHEGRPVAVISVCGPVERIRTRVDELARILLAETASLSARLGA</sequence>
<dbReference type="EMBL" id="FZPH01000009">
    <property type="protein sequence ID" value="SNT54858.1"/>
    <property type="molecule type" value="Genomic_DNA"/>
</dbReference>
<name>A0A239NKH6_9ACTN</name>
<proteinExistence type="predicted"/>
<accession>A0A239NKH6</accession>
<dbReference type="GO" id="GO:0003700">
    <property type="term" value="F:DNA-binding transcription factor activity"/>
    <property type="evidence" value="ECO:0007669"/>
    <property type="project" value="TreeGrafter"/>
</dbReference>
<organism evidence="6 7">
    <name type="scientific">Asanoa hainanensis</name>
    <dbReference type="NCBI Taxonomy" id="560556"/>
    <lineage>
        <taxon>Bacteria</taxon>
        <taxon>Bacillati</taxon>
        <taxon>Actinomycetota</taxon>
        <taxon>Actinomycetes</taxon>
        <taxon>Micromonosporales</taxon>
        <taxon>Micromonosporaceae</taxon>
        <taxon>Asanoa</taxon>
    </lineage>
</organism>
<feature type="domain" description="HTH iclR-type" evidence="4">
    <location>
        <begin position="34"/>
        <end position="97"/>
    </location>
</feature>
<dbReference type="Gene3D" id="1.10.10.10">
    <property type="entry name" value="Winged helix-like DNA-binding domain superfamily/Winged helix DNA-binding domain"/>
    <property type="match status" value="1"/>
</dbReference>
<evidence type="ECO:0000256" key="1">
    <source>
        <dbReference type="ARBA" id="ARBA00023015"/>
    </source>
</evidence>
<dbReference type="Proteomes" id="UP000198362">
    <property type="component" value="Unassembled WGS sequence"/>
</dbReference>
<dbReference type="InterPro" id="IPR050707">
    <property type="entry name" value="HTH_MetabolicPath_Reg"/>
</dbReference>
<keyword evidence="3" id="KW-0804">Transcription</keyword>
<evidence type="ECO:0000313" key="6">
    <source>
        <dbReference type="EMBL" id="SNT54858.1"/>
    </source>
</evidence>
<dbReference type="SUPFAM" id="SSF55781">
    <property type="entry name" value="GAF domain-like"/>
    <property type="match status" value="1"/>
</dbReference>
<dbReference type="PANTHER" id="PTHR30136:SF24">
    <property type="entry name" value="HTH-TYPE TRANSCRIPTIONAL REPRESSOR ALLR"/>
    <property type="match status" value="1"/>
</dbReference>
<dbReference type="GO" id="GO:0045892">
    <property type="term" value="P:negative regulation of DNA-templated transcription"/>
    <property type="evidence" value="ECO:0007669"/>
    <property type="project" value="TreeGrafter"/>
</dbReference>
<dbReference type="PANTHER" id="PTHR30136">
    <property type="entry name" value="HELIX-TURN-HELIX TRANSCRIPTIONAL REGULATOR, ICLR FAMILY"/>
    <property type="match status" value="1"/>
</dbReference>
<dbReference type="PROSITE" id="PS51077">
    <property type="entry name" value="HTH_ICLR"/>
    <property type="match status" value="1"/>
</dbReference>
<dbReference type="InterPro" id="IPR014757">
    <property type="entry name" value="Tscrpt_reg_IclR_C"/>
</dbReference>
<evidence type="ECO:0000256" key="2">
    <source>
        <dbReference type="ARBA" id="ARBA00023125"/>
    </source>
</evidence>
<evidence type="ECO:0000256" key="3">
    <source>
        <dbReference type="ARBA" id="ARBA00023163"/>
    </source>
</evidence>
<gene>
    <name evidence="6" type="ORF">SAMN05421812_109133</name>
</gene>
<dbReference type="Pfam" id="PF01614">
    <property type="entry name" value="IclR_C"/>
    <property type="match status" value="1"/>
</dbReference>
<dbReference type="Gene3D" id="3.30.450.40">
    <property type="match status" value="1"/>
</dbReference>
<keyword evidence="1" id="KW-0805">Transcription regulation</keyword>
<dbReference type="InterPro" id="IPR036390">
    <property type="entry name" value="WH_DNA-bd_sf"/>
</dbReference>
<keyword evidence="2 6" id="KW-0238">DNA-binding</keyword>
<dbReference type="Pfam" id="PF09339">
    <property type="entry name" value="HTH_IclR"/>
    <property type="match status" value="1"/>
</dbReference>
<dbReference type="GO" id="GO:0003677">
    <property type="term" value="F:DNA binding"/>
    <property type="evidence" value="ECO:0007669"/>
    <property type="project" value="UniProtKB-KW"/>
</dbReference>
<dbReference type="InterPro" id="IPR029016">
    <property type="entry name" value="GAF-like_dom_sf"/>
</dbReference>
<dbReference type="AlphaFoldDB" id="A0A239NKH6"/>